<reference evidence="6" key="1">
    <citation type="submission" date="2021-01" db="EMBL/GenBank/DDBJ databases">
        <title>Whole genome shotgun sequence of Dactylosporangium siamense NBRC 106093.</title>
        <authorList>
            <person name="Komaki H."/>
            <person name="Tamura T."/>
        </authorList>
    </citation>
    <scope>NUCLEOTIDE SEQUENCE</scope>
    <source>
        <strain evidence="6">NBRC 106093</strain>
    </source>
</reference>
<dbReference type="Gene3D" id="1.20.140.160">
    <property type="match status" value="1"/>
</dbReference>
<evidence type="ECO:0000313" key="6">
    <source>
        <dbReference type="EMBL" id="GIG51609.1"/>
    </source>
</evidence>
<dbReference type="Pfam" id="PF04545">
    <property type="entry name" value="Sigma70_r4"/>
    <property type="match status" value="1"/>
</dbReference>
<keyword evidence="7" id="KW-1185">Reference proteome</keyword>
<keyword evidence="1" id="KW-0805">Transcription regulation</keyword>
<evidence type="ECO:0000256" key="3">
    <source>
        <dbReference type="ARBA" id="ARBA00023125"/>
    </source>
</evidence>
<keyword evidence="4" id="KW-0804">Transcription</keyword>
<dbReference type="InterPro" id="IPR007630">
    <property type="entry name" value="RNA_pol_sigma70_r4"/>
</dbReference>
<keyword evidence="2" id="KW-0731">Sigma factor</keyword>
<dbReference type="PANTHER" id="PTHR30385">
    <property type="entry name" value="SIGMA FACTOR F FLAGELLAR"/>
    <property type="match status" value="1"/>
</dbReference>
<dbReference type="Proteomes" id="UP000660611">
    <property type="component" value="Unassembled WGS sequence"/>
</dbReference>
<evidence type="ECO:0000313" key="7">
    <source>
        <dbReference type="Proteomes" id="UP000660611"/>
    </source>
</evidence>
<protein>
    <recommendedName>
        <fullName evidence="5">RNA polymerase sigma-70 region 4 domain-containing protein</fullName>
    </recommendedName>
</protein>
<dbReference type="GO" id="GO:0016987">
    <property type="term" value="F:sigma factor activity"/>
    <property type="evidence" value="ECO:0007669"/>
    <property type="project" value="UniProtKB-KW"/>
</dbReference>
<organism evidence="6 7">
    <name type="scientific">Dactylosporangium siamense</name>
    <dbReference type="NCBI Taxonomy" id="685454"/>
    <lineage>
        <taxon>Bacteria</taxon>
        <taxon>Bacillati</taxon>
        <taxon>Actinomycetota</taxon>
        <taxon>Actinomycetes</taxon>
        <taxon>Micromonosporales</taxon>
        <taxon>Micromonosporaceae</taxon>
        <taxon>Dactylosporangium</taxon>
    </lineage>
</organism>
<name>A0A919UDL8_9ACTN</name>
<dbReference type="NCBIfam" id="TIGR02937">
    <property type="entry name" value="sigma70-ECF"/>
    <property type="match status" value="1"/>
</dbReference>
<dbReference type="AlphaFoldDB" id="A0A919UDL8"/>
<accession>A0A919UDL8</accession>
<sequence length="125" mass="13173">MALPRQVLGRALDATEEAIIEALEAGSAYRALSLDAPAKGDDQTGTELGSMIGQADADVELAEAREALRPFLAQLPGREQKIVTMRLFGGCTQSQIAAQLGMSQMHVSRLLAAALARLRAGLLAD</sequence>
<feature type="domain" description="RNA polymerase sigma-70 region 4" evidence="5">
    <location>
        <begin position="72"/>
        <end position="120"/>
    </location>
</feature>
<gene>
    <name evidence="6" type="ORF">Dsi01nite_096500</name>
</gene>
<comment type="caution">
    <text evidence="6">The sequence shown here is derived from an EMBL/GenBank/DDBJ whole genome shotgun (WGS) entry which is preliminary data.</text>
</comment>
<evidence type="ECO:0000256" key="4">
    <source>
        <dbReference type="ARBA" id="ARBA00023163"/>
    </source>
</evidence>
<dbReference type="PANTHER" id="PTHR30385:SF4">
    <property type="entry name" value="RNA POLYMERASE SIGMA-E FACTOR"/>
    <property type="match status" value="1"/>
</dbReference>
<dbReference type="GO" id="GO:0003677">
    <property type="term" value="F:DNA binding"/>
    <property type="evidence" value="ECO:0007669"/>
    <property type="project" value="UniProtKB-KW"/>
</dbReference>
<dbReference type="EMBL" id="BONQ01000157">
    <property type="protein sequence ID" value="GIG51609.1"/>
    <property type="molecule type" value="Genomic_DNA"/>
</dbReference>
<keyword evidence="3" id="KW-0238">DNA-binding</keyword>
<dbReference type="SUPFAM" id="SSF88659">
    <property type="entry name" value="Sigma3 and sigma4 domains of RNA polymerase sigma factors"/>
    <property type="match status" value="1"/>
</dbReference>
<dbReference type="InterPro" id="IPR013324">
    <property type="entry name" value="RNA_pol_sigma_r3/r4-like"/>
</dbReference>
<dbReference type="InterPro" id="IPR014284">
    <property type="entry name" value="RNA_pol_sigma-70_dom"/>
</dbReference>
<evidence type="ECO:0000256" key="2">
    <source>
        <dbReference type="ARBA" id="ARBA00023082"/>
    </source>
</evidence>
<dbReference type="RefSeq" id="WP_203853218.1">
    <property type="nucleotide sequence ID" value="NZ_BAAAVW010000025.1"/>
</dbReference>
<evidence type="ECO:0000259" key="5">
    <source>
        <dbReference type="Pfam" id="PF04545"/>
    </source>
</evidence>
<dbReference type="GO" id="GO:0006352">
    <property type="term" value="P:DNA-templated transcription initiation"/>
    <property type="evidence" value="ECO:0007669"/>
    <property type="project" value="InterPro"/>
</dbReference>
<evidence type="ECO:0000256" key="1">
    <source>
        <dbReference type="ARBA" id="ARBA00023015"/>
    </source>
</evidence>
<proteinExistence type="predicted"/>